<evidence type="ECO:0008006" key="3">
    <source>
        <dbReference type="Google" id="ProtNLM"/>
    </source>
</evidence>
<organism evidence="1 2">
    <name type="scientific">Paraburkholderia xenovorans (strain LB400)</name>
    <dbReference type="NCBI Taxonomy" id="266265"/>
    <lineage>
        <taxon>Bacteria</taxon>
        <taxon>Pseudomonadati</taxon>
        <taxon>Pseudomonadota</taxon>
        <taxon>Betaproteobacteria</taxon>
        <taxon>Burkholderiales</taxon>
        <taxon>Burkholderiaceae</taxon>
        <taxon>Paraburkholderia</taxon>
    </lineage>
</organism>
<dbReference type="KEGG" id="bxb:DR64_737"/>
<reference evidence="1 2" key="1">
    <citation type="journal article" date="2006" name="Proc. Natl. Acad. Sci. U.S.A.">
        <title>Burkholderia xenovorans LB400 harbors a multi-replicon, 9.73-Mbp genome shaped for versatility.</title>
        <authorList>
            <person name="Chain P.S."/>
            <person name="Denef V.J."/>
            <person name="Konstantinidis K.T."/>
            <person name="Vergez L.M."/>
            <person name="Agullo L."/>
            <person name="Reyes V.L."/>
            <person name="Hauser L."/>
            <person name="Cordova M."/>
            <person name="Gomez L."/>
            <person name="Gonzalez M."/>
            <person name="Land M."/>
            <person name="Lao V."/>
            <person name="Larimer F."/>
            <person name="LiPuma J.J."/>
            <person name="Mahenthiralingam E."/>
            <person name="Malfatti S.A."/>
            <person name="Marx C.J."/>
            <person name="Parnell J.J."/>
            <person name="Ramette A."/>
            <person name="Richardson P."/>
            <person name="Seeger M."/>
            <person name="Smith D."/>
            <person name="Spilker T."/>
            <person name="Sul W.J."/>
            <person name="Tsoi T.V."/>
            <person name="Ulrich L.E."/>
            <person name="Zhulin I.B."/>
            <person name="Tiedje J.M."/>
        </authorList>
    </citation>
    <scope>NUCLEOTIDE SEQUENCE [LARGE SCALE GENOMIC DNA]</scope>
    <source>
        <strain evidence="1 2">LB400</strain>
    </source>
</reference>
<name>Q141R7_PARXL</name>
<dbReference type="PATRIC" id="fig|266265.5.peg.1429"/>
<dbReference type="Pfam" id="PF10948">
    <property type="entry name" value="DUF2635"/>
    <property type="match status" value="1"/>
</dbReference>
<protein>
    <recommendedName>
        <fullName evidence="3">DUF2635 domain-containing protein</fullName>
    </recommendedName>
</protein>
<dbReference type="eggNOG" id="ENOG5033C46">
    <property type="taxonomic scope" value="Bacteria"/>
</dbReference>
<accession>Q141R7</accession>
<dbReference type="STRING" id="266265.Bxe_A3057"/>
<proteinExistence type="predicted"/>
<dbReference type="AlphaFoldDB" id="Q141R7"/>
<evidence type="ECO:0000313" key="1">
    <source>
        <dbReference type="EMBL" id="ABE29922.1"/>
    </source>
</evidence>
<dbReference type="EMBL" id="CP000270">
    <property type="protein sequence ID" value="ABE29922.1"/>
    <property type="molecule type" value="Genomic_DNA"/>
</dbReference>
<sequence length="66" mass="7386">MFVKPAPGLKIRDPELKDLIPDEGRNVSDDDLYWHRRLRDGDVVLVEKSNASAVAQPARNIGSEQS</sequence>
<dbReference type="RefSeq" id="WP_011487636.1">
    <property type="nucleotide sequence ID" value="NC_007951.1"/>
</dbReference>
<gene>
    <name evidence="1" type="ORF">Bxe_A3057</name>
</gene>
<dbReference type="KEGG" id="bxe:Bxe_A3057"/>
<dbReference type="Proteomes" id="UP000001817">
    <property type="component" value="Chromosome 1"/>
</dbReference>
<keyword evidence="2" id="KW-1185">Reference proteome</keyword>
<evidence type="ECO:0000313" key="2">
    <source>
        <dbReference type="Proteomes" id="UP000001817"/>
    </source>
</evidence>
<dbReference type="OrthoDB" id="8689507at2"/>
<dbReference type="InterPro" id="IPR024400">
    <property type="entry name" value="DUF2635"/>
</dbReference>